<dbReference type="EMBL" id="JAQIZT010000015">
    <property type="protein sequence ID" value="KAJ6970313.1"/>
    <property type="molecule type" value="Genomic_DNA"/>
</dbReference>
<protein>
    <submittedName>
        <fullName evidence="1">Uncharacterized protein</fullName>
    </submittedName>
</protein>
<sequence>MRVQSIECFLKLVPSNAFEFACDAPLCRSPIELQYGRTVCSSFGSSTSANDPSRDYLIPVSFYLVNIKITTTDHYW</sequence>
<dbReference type="Proteomes" id="UP001164929">
    <property type="component" value="Chromosome 15"/>
</dbReference>
<accession>A0AAD6PY84</accession>
<evidence type="ECO:0000313" key="1">
    <source>
        <dbReference type="EMBL" id="KAJ6970313.1"/>
    </source>
</evidence>
<comment type="caution">
    <text evidence="1">The sequence shown here is derived from an EMBL/GenBank/DDBJ whole genome shotgun (WGS) entry which is preliminary data.</text>
</comment>
<evidence type="ECO:0000313" key="2">
    <source>
        <dbReference type="Proteomes" id="UP001164929"/>
    </source>
</evidence>
<organism evidence="1 2">
    <name type="scientific">Populus alba x Populus x berolinensis</name>
    <dbReference type="NCBI Taxonomy" id="444605"/>
    <lineage>
        <taxon>Eukaryota</taxon>
        <taxon>Viridiplantae</taxon>
        <taxon>Streptophyta</taxon>
        <taxon>Embryophyta</taxon>
        <taxon>Tracheophyta</taxon>
        <taxon>Spermatophyta</taxon>
        <taxon>Magnoliopsida</taxon>
        <taxon>eudicotyledons</taxon>
        <taxon>Gunneridae</taxon>
        <taxon>Pentapetalae</taxon>
        <taxon>rosids</taxon>
        <taxon>fabids</taxon>
        <taxon>Malpighiales</taxon>
        <taxon>Salicaceae</taxon>
        <taxon>Saliceae</taxon>
        <taxon>Populus</taxon>
    </lineage>
</organism>
<keyword evidence="2" id="KW-1185">Reference proteome</keyword>
<reference evidence="1" key="1">
    <citation type="journal article" date="2023" name="Mol. Ecol. Resour.">
        <title>Chromosome-level genome assembly of a triploid poplar Populus alba 'Berolinensis'.</title>
        <authorList>
            <person name="Chen S."/>
            <person name="Yu Y."/>
            <person name="Wang X."/>
            <person name="Wang S."/>
            <person name="Zhang T."/>
            <person name="Zhou Y."/>
            <person name="He R."/>
            <person name="Meng N."/>
            <person name="Wang Y."/>
            <person name="Liu W."/>
            <person name="Liu Z."/>
            <person name="Liu J."/>
            <person name="Guo Q."/>
            <person name="Huang H."/>
            <person name="Sederoff R.R."/>
            <person name="Wang G."/>
            <person name="Qu G."/>
            <person name="Chen S."/>
        </authorList>
    </citation>
    <scope>NUCLEOTIDE SEQUENCE</scope>
    <source>
        <strain evidence="1">SC-2020</strain>
    </source>
</reference>
<name>A0AAD6PY84_9ROSI</name>
<gene>
    <name evidence="1" type="ORF">NC653_034803</name>
</gene>
<proteinExistence type="predicted"/>
<dbReference type="AlphaFoldDB" id="A0AAD6PY84"/>